<dbReference type="SUPFAM" id="SSF53756">
    <property type="entry name" value="UDP-Glycosyltransferase/glycogen phosphorylase"/>
    <property type="match status" value="1"/>
</dbReference>
<dbReference type="PANTHER" id="PTHR12526">
    <property type="entry name" value="GLYCOSYLTRANSFERASE"/>
    <property type="match status" value="1"/>
</dbReference>
<sequence length="373" mass="41934">MRALVHVIPTLSSGGAEKVCVRLHKAALEHGYPSHLIVLSEICSYDIEGIPNLHRLALNNAKNLDLIWKQKKALKLLAECLQTIEQQQGILAVYGHLDEASMLLRKLSINAPVLHIVHTSIANELASYRRMSWLKFKRLKSKKKALIGQHLIAVSPSLKSETEQEPWLNPRSVTAIFNPFDVEEIRRLADVSSTPPVADEYVIHVGRYAKAKRHDILFDAFEQMLETSPQLKLVLLCRVSSKLKKELARRQLTEQVILPGQVDNPYHWMKHARLLLLSSDYEGLSNVLVEALACETPVVSTDCPSGPSDVLKQFHEDWLVPCRDAHALAERASELLKTSPKVDLTAWPLLQEIDSKRVLENYINAAKSAGTQQ</sequence>
<proteinExistence type="predicted"/>
<dbReference type="InterPro" id="IPR001296">
    <property type="entry name" value="Glyco_trans_1"/>
</dbReference>
<accession>A0A432Y8B9</accession>
<name>A0A432Y8B9_9GAMM</name>
<reference evidence="4" key="1">
    <citation type="journal article" date="2018" name="Front. Microbiol.">
        <title>Genome-Based Analysis Reveals the Taxonomy and Diversity of the Family Idiomarinaceae.</title>
        <authorList>
            <person name="Liu Y."/>
            <person name="Lai Q."/>
            <person name="Shao Z."/>
        </authorList>
    </citation>
    <scope>NUCLEOTIDE SEQUENCE [LARGE SCALE GENOMIC DNA]</scope>
    <source>
        <strain evidence="4">F23</strain>
    </source>
</reference>
<dbReference type="Proteomes" id="UP000287330">
    <property type="component" value="Unassembled WGS sequence"/>
</dbReference>
<feature type="domain" description="Glycosyl transferase family 1" evidence="1">
    <location>
        <begin position="195"/>
        <end position="339"/>
    </location>
</feature>
<dbReference type="GO" id="GO:1901135">
    <property type="term" value="P:carbohydrate derivative metabolic process"/>
    <property type="evidence" value="ECO:0007669"/>
    <property type="project" value="UniProtKB-ARBA"/>
</dbReference>
<dbReference type="GO" id="GO:0016757">
    <property type="term" value="F:glycosyltransferase activity"/>
    <property type="evidence" value="ECO:0007669"/>
    <property type="project" value="InterPro"/>
</dbReference>
<protein>
    <recommendedName>
        <fullName evidence="5">Glycosyltransferase</fullName>
    </recommendedName>
</protein>
<dbReference type="Pfam" id="PF00534">
    <property type="entry name" value="Glycos_transf_1"/>
    <property type="match status" value="1"/>
</dbReference>
<dbReference type="CDD" id="cd03811">
    <property type="entry name" value="GT4_GT28_WabH-like"/>
    <property type="match status" value="1"/>
</dbReference>
<evidence type="ECO:0000313" key="3">
    <source>
        <dbReference type="EMBL" id="RUO57219.1"/>
    </source>
</evidence>
<evidence type="ECO:0000259" key="1">
    <source>
        <dbReference type="Pfam" id="PF00534"/>
    </source>
</evidence>
<dbReference type="RefSeq" id="WP_110573888.1">
    <property type="nucleotide sequence ID" value="NZ_PIPV01000003.1"/>
</dbReference>
<feature type="domain" description="Glycosyltransferase subfamily 4-like N-terminal" evidence="2">
    <location>
        <begin position="14"/>
        <end position="183"/>
    </location>
</feature>
<keyword evidence="4" id="KW-1185">Reference proteome</keyword>
<evidence type="ECO:0000259" key="2">
    <source>
        <dbReference type="Pfam" id="PF13439"/>
    </source>
</evidence>
<dbReference type="Pfam" id="PF13439">
    <property type="entry name" value="Glyco_transf_4"/>
    <property type="match status" value="1"/>
</dbReference>
<dbReference type="EMBL" id="PIPV01000003">
    <property type="protein sequence ID" value="RUO57219.1"/>
    <property type="molecule type" value="Genomic_DNA"/>
</dbReference>
<dbReference type="Gene3D" id="3.40.50.2000">
    <property type="entry name" value="Glycogen Phosphorylase B"/>
    <property type="match status" value="2"/>
</dbReference>
<evidence type="ECO:0008006" key="5">
    <source>
        <dbReference type="Google" id="ProtNLM"/>
    </source>
</evidence>
<dbReference type="InterPro" id="IPR028098">
    <property type="entry name" value="Glyco_trans_4-like_N"/>
</dbReference>
<dbReference type="PANTHER" id="PTHR12526:SF638">
    <property type="entry name" value="SPORE COAT PROTEIN SA"/>
    <property type="match status" value="1"/>
</dbReference>
<dbReference type="AlphaFoldDB" id="A0A432Y8B9"/>
<dbReference type="OrthoDB" id="4611853at2"/>
<evidence type="ECO:0000313" key="4">
    <source>
        <dbReference type="Proteomes" id="UP000287330"/>
    </source>
</evidence>
<comment type="caution">
    <text evidence="3">The sequence shown here is derived from an EMBL/GenBank/DDBJ whole genome shotgun (WGS) entry which is preliminary data.</text>
</comment>
<organism evidence="3 4">
    <name type="scientific">Idiomarina fontislapidosi</name>
    <dbReference type="NCBI Taxonomy" id="263723"/>
    <lineage>
        <taxon>Bacteria</taxon>
        <taxon>Pseudomonadati</taxon>
        <taxon>Pseudomonadota</taxon>
        <taxon>Gammaproteobacteria</taxon>
        <taxon>Alteromonadales</taxon>
        <taxon>Idiomarinaceae</taxon>
        <taxon>Idiomarina</taxon>
    </lineage>
</organism>
<gene>
    <name evidence="3" type="ORF">CWE25_06000</name>
</gene>